<feature type="compositionally biased region" description="Polar residues" evidence="10">
    <location>
        <begin position="452"/>
        <end position="462"/>
    </location>
</feature>
<keyword evidence="13" id="KW-1185">Reference proteome</keyword>
<evidence type="ECO:0000256" key="4">
    <source>
        <dbReference type="ARBA" id="ARBA00022801"/>
    </source>
</evidence>
<dbReference type="EMBL" id="AACS02000001">
    <property type="protein sequence ID" value="EAU93429.2"/>
    <property type="molecule type" value="Genomic_DNA"/>
</dbReference>
<feature type="region of interest" description="Disordered" evidence="10">
    <location>
        <begin position="334"/>
        <end position="622"/>
    </location>
</feature>
<dbReference type="eggNOG" id="KOG4373">
    <property type="taxonomic scope" value="Eukaryota"/>
</dbReference>
<dbReference type="InterPro" id="IPR036397">
    <property type="entry name" value="RNaseH_sf"/>
</dbReference>
<dbReference type="AlphaFoldDB" id="A8N0I7"/>
<evidence type="ECO:0000256" key="5">
    <source>
        <dbReference type="ARBA" id="ARBA00022839"/>
    </source>
</evidence>
<dbReference type="GO" id="GO:0006139">
    <property type="term" value="P:nucleobase-containing compound metabolic process"/>
    <property type="evidence" value="ECO:0007669"/>
    <property type="project" value="InterPro"/>
</dbReference>
<feature type="compositionally biased region" description="Basic residues" evidence="10">
    <location>
        <begin position="490"/>
        <end position="499"/>
    </location>
</feature>
<dbReference type="GO" id="GO:0046872">
    <property type="term" value="F:metal ion binding"/>
    <property type="evidence" value="ECO:0007669"/>
    <property type="project" value="UniProtKB-KW"/>
</dbReference>
<gene>
    <name evidence="12" type="ORF">CC1G_04408</name>
</gene>
<dbReference type="InterPro" id="IPR051132">
    <property type="entry name" value="3-5_Exonuclease_domain"/>
</dbReference>
<feature type="compositionally biased region" description="Pro residues" evidence="10">
    <location>
        <begin position="606"/>
        <end position="622"/>
    </location>
</feature>
<feature type="compositionally biased region" description="Basic residues" evidence="10">
    <location>
        <begin position="524"/>
        <end position="541"/>
    </location>
</feature>
<dbReference type="Gene3D" id="3.30.420.10">
    <property type="entry name" value="Ribonuclease H-like superfamily/Ribonuclease H"/>
    <property type="match status" value="1"/>
</dbReference>
<evidence type="ECO:0000256" key="7">
    <source>
        <dbReference type="ARBA" id="ARBA00023242"/>
    </source>
</evidence>
<feature type="region of interest" description="Disordered" evidence="10">
    <location>
        <begin position="27"/>
        <end position="52"/>
    </location>
</feature>
<dbReference type="GeneID" id="6004860"/>
<dbReference type="CDD" id="cd06141">
    <property type="entry name" value="WRN_exo"/>
    <property type="match status" value="1"/>
</dbReference>
<feature type="compositionally biased region" description="Basic residues" evidence="10">
    <location>
        <begin position="581"/>
        <end position="593"/>
    </location>
</feature>
<keyword evidence="3" id="KW-0479">Metal-binding</keyword>
<feature type="compositionally biased region" description="Basic and acidic residues" evidence="10">
    <location>
        <begin position="354"/>
        <end position="364"/>
    </location>
</feature>
<dbReference type="GO" id="GO:0003676">
    <property type="term" value="F:nucleic acid binding"/>
    <property type="evidence" value="ECO:0007669"/>
    <property type="project" value="InterPro"/>
</dbReference>
<keyword evidence="2" id="KW-0540">Nuclease</keyword>
<evidence type="ECO:0000259" key="11">
    <source>
        <dbReference type="SMART" id="SM00474"/>
    </source>
</evidence>
<dbReference type="Proteomes" id="UP000001861">
    <property type="component" value="Unassembled WGS sequence"/>
</dbReference>
<dbReference type="InParanoid" id="A8N0I7"/>
<evidence type="ECO:0000256" key="8">
    <source>
        <dbReference type="ARBA" id="ARBA00040531"/>
    </source>
</evidence>
<dbReference type="GO" id="GO:0005634">
    <property type="term" value="C:nucleus"/>
    <property type="evidence" value="ECO:0007669"/>
    <property type="project" value="UniProtKB-SubCell"/>
</dbReference>
<evidence type="ECO:0000313" key="13">
    <source>
        <dbReference type="Proteomes" id="UP000001861"/>
    </source>
</evidence>
<dbReference type="OrthoDB" id="1920326at2759"/>
<evidence type="ECO:0000256" key="3">
    <source>
        <dbReference type="ARBA" id="ARBA00022723"/>
    </source>
</evidence>
<keyword evidence="7" id="KW-0539">Nucleus</keyword>
<evidence type="ECO:0000256" key="6">
    <source>
        <dbReference type="ARBA" id="ARBA00022842"/>
    </source>
</evidence>
<evidence type="ECO:0000256" key="2">
    <source>
        <dbReference type="ARBA" id="ARBA00022722"/>
    </source>
</evidence>
<dbReference type="InterPro" id="IPR012337">
    <property type="entry name" value="RNaseH-like_sf"/>
</dbReference>
<evidence type="ECO:0000256" key="1">
    <source>
        <dbReference type="ARBA" id="ARBA00004123"/>
    </source>
</evidence>
<organism evidence="12 13">
    <name type="scientific">Coprinopsis cinerea (strain Okayama-7 / 130 / ATCC MYA-4618 / FGSC 9003)</name>
    <name type="common">Inky cap fungus</name>
    <name type="synonym">Hormographiella aspergillata</name>
    <dbReference type="NCBI Taxonomy" id="240176"/>
    <lineage>
        <taxon>Eukaryota</taxon>
        <taxon>Fungi</taxon>
        <taxon>Dikarya</taxon>
        <taxon>Basidiomycota</taxon>
        <taxon>Agaricomycotina</taxon>
        <taxon>Agaricomycetes</taxon>
        <taxon>Agaricomycetidae</taxon>
        <taxon>Agaricales</taxon>
        <taxon>Agaricineae</taxon>
        <taxon>Psathyrellaceae</taxon>
        <taxon>Coprinopsis</taxon>
    </lineage>
</organism>
<proteinExistence type="predicted"/>
<feature type="compositionally biased region" description="Polar residues" evidence="10">
    <location>
        <begin position="471"/>
        <end position="480"/>
    </location>
</feature>
<dbReference type="RefSeq" id="XP_001828437.2">
    <property type="nucleotide sequence ID" value="XM_001828385.2"/>
</dbReference>
<comment type="subcellular location">
    <subcellularLocation>
        <location evidence="1">Nucleus</location>
    </subcellularLocation>
</comment>
<feature type="compositionally biased region" description="Polar residues" evidence="10">
    <location>
        <begin position="542"/>
        <end position="571"/>
    </location>
</feature>
<dbReference type="SUPFAM" id="SSF53098">
    <property type="entry name" value="Ribonuclease H-like"/>
    <property type="match status" value="1"/>
</dbReference>
<dbReference type="GO" id="GO:0008408">
    <property type="term" value="F:3'-5' exonuclease activity"/>
    <property type="evidence" value="ECO:0007669"/>
    <property type="project" value="InterPro"/>
</dbReference>
<name>A8N0I7_COPC7</name>
<dbReference type="PANTHER" id="PTHR13620">
    <property type="entry name" value="3-5 EXONUCLEASE"/>
    <property type="match status" value="1"/>
</dbReference>
<feature type="compositionally biased region" description="Low complexity" evidence="10">
    <location>
        <begin position="504"/>
        <end position="521"/>
    </location>
</feature>
<evidence type="ECO:0000313" key="12">
    <source>
        <dbReference type="EMBL" id="EAU93429.2"/>
    </source>
</evidence>
<keyword evidence="4" id="KW-0378">Hydrolase</keyword>
<feature type="domain" description="3'-5' exonuclease" evidence="11">
    <location>
        <begin position="129"/>
        <end position="307"/>
    </location>
</feature>
<dbReference type="HOGENOM" id="CLU_439412_0_0_1"/>
<evidence type="ECO:0000256" key="9">
    <source>
        <dbReference type="ARBA" id="ARBA00042761"/>
    </source>
</evidence>
<dbReference type="VEuPathDB" id="FungiDB:CC1G_04408"/>
<dbReference type="SMART" id="SM00474">
    <property type="entry name" value="35EXOc"/>
    <property type="match status" value="1"/>
</dbReference>
<keyword evidence="6" id="KW-0460">Magnesium</keyword>
<dbReference type="InterPro" id="IPR002562">
    <property type="entry name" value="3'-5'_exonuclease_dom"/>
</dbReference>
<dbReference type="STRING" id="240176.A8N0I7"/>
<protein>
    <recommendedName>
        <fullName evidence="8">3'-5' exonuclease</fullName>
    </recommendedName>
    <alternativeName>
        <fullName evidence="9">Werner Syndrome-like exonuclease</fullName>
    </alternativeName>
</protein>
<reference evidence="12 13" key="1">
    <citation type="journal article" date="2010" name="Proc. Natl. Acad. Sci. U.S.A.">
        <title>Insights into evolution of multicellular fungi from the assembled chromosomes of the mushroom Coprinopsis cinerea (Coprinus cinereus).</title>
        <authorList>
            <person name="Stajich J.E."/>
            <person name="Wilke S.K."/>
            <person name="Ahren D."/>
            <person name="Au C.H."/>
            <person name="Birren B.W."/>
            <person name="Borodovsky M."/>
            <person name="Burns C."/>
            <person name="Canback B."/>
            <person name="Casselton L.A."/>
            <person name="Cheng C.K."/>
            <person name="Deng J."/>
            <person name="Dietrich F.S."/>
            <person name="Fargo D.C."/>
            <person name="Farman M.L."/>
            <person name="Gathman A.C."/>
            <person name="Goldberg J."/>
            <person name="Guigo R."/>
            <person name="Hoegger P.J."/>
            <person name="Hooker J.B."/>
            <person name="Huggins A."/>
            <person name="James T.Y."/>
            <person name="Kamada T."/>
            <person name="Kilaru S."/>
            <person name="Kodira C."/>
            <person name="Kues U."/>
            <person name="Kupfer D."/>
            <person name="Kwan H.S."/>
            <person name="Lomsadze A."/>
            <person name="Li W."/>
            <person name="Lilly W.W."/>
            <person name="Ma L.J."/>
            <person name="Mackey A.J."/>
            <person name="Manning G."/>
            <person name="Martin F."/>
            <person name="Muraguchi H."/>
            <person name="Natvig D.O."/>
            <person name="Palmerini H."/>
            <person name="Ramesh M.A."/>
            <person name="Rehmeyer C.J."/>
            <person name="Roe B.A."/>
            <person name="Shenoy N."/>
            <person name="Stanke M."/>
            <person name="Ter-Hovhannisyan V."/>
            <person name="Tunlid A."/>
            <person name="Velagapudi R."/>
            <person name="Vision T.J."/>
            <person name="Zeng Q."/>
            <person name="Zolan M.E."/>
            <person name="Pukkila P.J."/>
        </authorList>
    </citation>
    <scope>NUCLEOTIDE SEQUENCE [LARGE SCALE GENOMIC DNA]</scope>
    <source>
        <strain evidence="13">Okayama-7 / 130 / ATCC MYA-4618 / FGSC 9003</strain>
    </source>
</reference>
<keyword evidence="5" id="KW-0269">Exonuclease</keyword>
<evidence type="ECO:0000256" key="10">
    <source>
        <dbReference type="SAM" id="MobiDB-lite"/>
    </source>
</evidence>
<dbReference type="Pfam" id="PF01612">
    <property type="entry name" value="DNA_pol_A_exo1"/>
    <property type="match status" value="1"/>
</dbReference>
<dbReference type="KEGG" id="cci:CC1G_04408"/>
<accession>A8N0I7</accession>
<dbReference type="PANTHER" id="PTHR13620:SF109">
    <property type="entry name" value="3'-5' EXONUCLEASE"/>
    <property type="match status" value="1"/>
</dbReference>
<sequence length="622" mass="68096">MPLPLSALKGDLRSNMHEHAGHYLGLETEPGKQASSDGKAPTMLPRPSQTSVHRHGIASLFPPTNHEESDSARVMSACSAPSTMDSETAAIDASDPPPIPLASHIEKLPPRPAPTQAYSWRELSPNAVVIYTRDPAQADRELSKLKPGPLGFDLEWKPNYVKGGKENRVALVQLANDEMILLIQVSAMHALPYKLTEILEDPSYIKAGVGIQGDALKFFNDWMANVRSVVDLSLLARSVDNARWKGKYNHPIGLARLVEVYHYRLLEKGKIRRTNWEKILNLEEQSYAANDAHAGYTLYRHLMGMADPANPPDTRFYTFDSILATFYEPSGLLWRPQNPDYDPGPPPPPRKIRIRDAGEERPDGEADDAQSTTNPMSEQDPPALPSPRETSIAALAHATRQRQVRATAPEGISGDVPAFPIPSYQPQVSYQAPNHPKQHRFNPWTNHGGDPGSQSYSGQVLNNPPPIHRQGANSAPSHSQRPFGDGSSNRNHHGYRRPRHGQDSSNNSNTSHNGSNGSNGYRGRGGRRGPHNGRGHHRQHSQPHNATPTGGANPSSSSSHTGNTAATLNTQDARDQQPQHQHSRPRYRHRRGGHAGGPGPREPRHPAPAPTNLPVVGPPTPA</sequence>
<comment type="caution">
    <text evidence="12">The sequence shown here is derived from an EMBL/GenBank/DDBJ whole genome shotgun (WGS) entry which is preliminary data.</text>
</comment>